<keyword evidence="2" id="KW-0479">Metal-binding</keyword>
<dbReference type="GO" id="GO:0008270">
    <property type="term" value="F:zinc ion binding"/>
    <property type="evidence" value="ECO:0007669"/>
    <property type="project" value="InterPro"/>
</dbReference>
<feature type="compositionally biased region" description="Polar residues" evidence="7">
    <location>
        <begin position="78"/>
        <end position="91"/>
    </location>
</feature>
<dbReference type="EMBL" id="JAPZBU010000012">
    <property type="protein sequence ID" value="KAJ5377052.1"/>
    <property type="molecule type" value="Genomic_DNA"/>
</dbReference>
<dbReference type="GeneID" id="81377555"/>
<dbReference type="Gene3D" id="4.10.240.10">
    <property type="entry name" value="Zn(2)-C6 fungal-type DNA-binding domain"/>
    <property type="match status" value="1"/>
</dbReference>
<dbReference type="InterPro" id="IPR036864">
    <property type="entry name" value="Zn2-C6_fun-type_DNA-bd_sf"/>
</dbReference>
<dbReference type="RefSeq" id="XP_056482082.1">
    <property type="nucleotide sequence ID" value="XM_056638575.1"/>
</dbReference>
<reference evidence="9" key="1">
    <citation type="submission" date="2022-12" db="EMBL/GenBank/DDBJ databases">
        <authorList>
            <person name="Petersen C."/>
        </authorList>
    </citation>
    <scope>NUCLEOTIDE SEQUENCE</scope>
    <source>
        <strain evidence="9">IBT 29677</strain>
    </source>
</reference>
<accession>A0A9W9VCM0</accession>
<dbReference type="AlphaFoldDB" id="A0A9W9VCM0"/>
<feature type="domain" description="Zn(2)-C6 fungal-type" evidence="8">
    <location>
        <begin position="20"/>
        <end position="47"/>
    </location>
</feature>
<dbReference type="OrthoDB" id="2740448at2759"/>
<evidence type="ECO:0000313" key="10">
    <source>
        <dbReference type="Proteomes" id="UP001147747"/>
    </source>
</evidence>
<dbReference type="SUPFAM" id="SSF57701">
    <property type="entry name" value="Zn2/Cys6 DNA-binding domain"/>
    <property type="match status" value="1"/>
</dbReference>
<dbReference type="InterPro" id="IPR001138">
    <property type="entry name" value="Zn2Cys6_DnaBD"/>
</dbReference>
<reference evidence="9" key="2">
    <citation type="journal article" date="2023" name="IMA Fungus">
        <title>Comparative genomic study of the Penicillium genus elucidates a diverse pangenome and 15 lateral gene transfer events.</title>
        <authorList>
            <person name="Petersen C."/>
            <person name="Sorensen T."/>
            <person name="Nielsen M.R."/>
            <person name="Sondergaard T.E."/>
            <person name="Sorensen J.L."/>
            <person name="Fitzpatrick D.A."/>
            <person name="Frisvad J.C."/>
            <person name="Nielsen K.L."/>
        </authorList>
    </citation>
    <scope>NUCLEOTIDE SEQUENCE</scope>
    <source>
        <strain evidence="9">IBT 29677</strain>
    </source>
</reference>
<evidence type="ECO:0000256" key="3">
    <source>
        <dbReference type="ARBA" id="ARBA00023015"/>
    </source>
</evidence>
<dbReference type="GO" id="GO:0000981">
    <property type="term" value="F:DNA-binding transcription factor activity, RNA polymerase II-specific"/>
    <property type="evidence" value="ECO:0007669"/>
    <property type="project" value="InterPro"/>
</dbReference>
<keyword evidence="5" id="KW-0804">Transcription</keyword>
<feature type="region of interest" description="Disordered" evidence="7">
    <location>
        <begin position="78"/>
        <end position="105"/>
    </location>
</feature>
<evidence type="ECO:0000256" key="6">
    <source>
        <dbReference type="ARBA" id="ARBA00023242"/>
    </source>
</evidence>
<dbReference type="GO" id="GO:0003677">
    <property type="term" value="F:DNA binding"/>
    <property type="evidence" value="ECO:0007669"/>
    <property type="project" value="UniProtKB-KW"/>
</dbReference>
<evidence type="ECO:0000313" key="9">
    <source>
        <dbReference type="EMBL" id="KAJ5377052.1"/>
    </source>
</evidence>
<evidence type="ECO:0000256" key="2">
    <source>
        <dbReference type="ARBA" id="ARBA00022723"/>
    </source>
</evidence>
<evidence type="ECO:0000256" key="5">
    <source>
        <dbReference type="ARBA" id="ARBA00023163"/>
    </source>
</evidence>
<keyword evidence="4" id="KW-0238">DNA-binding</keyword>
<proteinExistence type="predicted"/>
<evidence type="ECO:0000256" key="4">
    <source>
        <dbReference type="ARBA" id="ARBA00023125"/>
    </source>
</evidence>
<keyword evidence="3" id="KW-0805">Transcription regulation</keyword>
<dbReference type="InterPro" id="IPR050987">
    <property type="entry name" value="AtrR-like"/>
</dbReference>
<feature type="non-terminal residue" evidence="9">
    <location>
        <position position="1"/>
    </location>
</feature>
<dbReference type="PANTHER" id="PTHR46910:SF3">
    <property type="entry name" value="HALOTOLERANCE PROTEIN 9-RELATED"/>
    <property type="match status" value="1"/>
</dbReference>
<dbReference type="Pfam" id="PF00172">
    <property type="entry name" value="Zn_clus"/>
    <property type="match status" value="1"/>
</dbReference>
<evidence type="ECO:0000256" key="7">
    <source>
        <dbReference type="SAM" id="MobiDB-lite"/>
    </source>
</evidence>
<keyword evidence="6" id="KW-0539">Nucleus</keyword>
<gene>
    <name evidence="9" type="ORF">N7509_013938</name>
</gene>
<sequence>MIFPVATQLGIATRITIYQVRCDRVIPRCTNCEKVTAECIYTSRKSRPKKPRNPPVKENLFSDILGRLDRLEKHCSLPSTSVGSDASQTPPLSEDPPPIAPSPIQNLVNSIKDEDARHSLLSNVFCCLKHLNSCFFTSRSIRAITSAISEIESLQNPKSVELLGDPDISKTVDILTLLDHYGRYQFEGFQYPLKKDFLAAIPDLIDNPHIQLDYTSQIIYYSILLRACMMDAEAHPRRGNLIQTLYSKCVALSDGWMENIQDTPTDLLAVSLMISIALEGCNVNLAWKAFSHSCRVAKALGYFSVDEFSSAENDQQSIPVGTAAPEAEVERNRKRFGFWHILRTDCIFRMSFGKPALIPAGSWKVDFPDPTINGVDDGKSNFIQIHFISSMRLAFTVMRYLDWIESDAQLDAASHDTIIDGYSDEVQSILSDWDMVRYASNKESLLRMATEHIDIWLCVDVLFNSYTMLIVLHQSKKCDQGDSLPYPAIDLARKSVKTFQTLLECSSQWGIRYADSRSPSTNPLRKSLKHALSLILLYQFIPFFILCLNILGNPACEYLDEDLMLVKWVFEYVEVVVQGRVELKPIAIIMKAMVTACHQTKTDLLARSGALFWIVTRGASRAGPLVQCPSP</sequence>
<name>A0A9W9VCM0_9EURO</name>
<dbReference type="PANTHER" id="PTHR46910">
    <property type="entry name" value="TRANSCRIPTION FACTOR PDR1"/>
    <property type="match status" value="1"/>
</dbReference>
<organism evidence="9 10">
    <name type="scientific">Penicillium cosmopolitanum</name>
    <dbReference type="NCBI Taxonomy" id="1131564"/>
    <lineage>
        <taxon>Eukaryota</taxon>
        <taxon>Fungi</taxon>
        <taxon>Dikarya</taxon>
        <taxon>Ascomycota</taxon>
        <taxon>Pezizomycotina</taxon>
        <taxon>Eurotiomycetes</taxon>
        <taxon>Eurotiomycetidae</taxon>
        <taxon>Eurotiales</taxon>
        <taxon>Aspergillaceae</taxon>
        <taxon>Penicillium</taxon>
    </lineage>
</organism>
<comment type="subcellular location">
    <subcellularLocation>
        <location evidence="1">Nucleus</location>
    </subcellularLocation>
</comment>
<evidence type="ECO:0000256" key="1">
    <source>
        <dbReference type="ARBA" id="ARBA00004123"/>
    </source>
</evidence>
<evidence type="ECO:0000259" key="8">
    <source>
        <dbReference type="Pfam" id="PF00172"/>
    </source>
</evidence>
<comment type="caution">
    <text evidence="9">The sequence shown here is derived from an EMBL/GenBank/DDBJ whole genome shotgun (WGS) entry which is preliminary data.</text>
</comment>
<dbReference type="Proteomes" id="UP001147747">
    <property type="component" value="Unassembled WGS sequence"/>
</dbReference>
<protein>
    <recommendedName>
        <fullName evidence="8">Zn(2)-C6 fungal-type domain-containing protein</fullName>
    </recommendedName>
</protein>
<keyword evidence="10" id="KW-1185">Reference proteome</keyword>
<dbReference type="GO" id="GO:0005634">
    <property type="term" value="C:nucleus"/>
    <property type="evidence" value="ECO:0007669"/>
    <property type="project" value="UniProtKB-SubCell"/>
</dbReference>
<dbReference type="CDD" id="cd12148">
    <property type="entry name" value="fungal_TF_MHR"/>
    <property type="match status" value="1"/>
</dbReference>
<dbReference type="CDD" id="cd00067">
    <property type="entry name" value="GAL4"/>
    <property type="match status" value="1"/>
</dbReference>